<keyword evidence="1" id="KW-0547">Nucleotide-binding</keyword>
<reference evidence="4 5" key="1">
    <citation type="submission" date="2018-07" db="EMBL/GenBank/DDBJ databases">
        <title>Marsedoiliclastica nanhaica gen. nov. sp. nov., a novel marine hydrocarbonoclastic bacterium isolated from an in-situ enriched hydrocarbon-degrading consortium in deep-sea sediment.</title>
        <authorList>
            <person name="Dong C."/>
            <person name="Ma T."/>
            <person name="Liu R."/>
            <person name="Shao Z."/>
        </authorList>
    </citation>
    <scope>NUCLEOTIDE SEQUENCE [LARGE SCALE GENOMIC DNA]</scope>
    <source>
        <strain evidence="5">soil36-7</strain>
    </source>
</reference>
<keyword evidence="2 4" id="KW-0067">ATP-binding</keyword>
<gene>
    <name evidence="4" type="ORF">soil367_14200</name>
</gene>
<dbReference type="InterPro" id="IPR003439">
    <property type="entry name" value="ABC_transporter-like_ATP-bd"/>
</dbReference>
<sequence>MALVHLTEASAAFAGRRVLGPVSLTVYEGQRVALVGQSGAGKSTLLDLLYAQARDRAALVPQELGLVPSLSVFHNVFMGRLSSRPTWYNLANLVRPFRRERQRIQPLLDQLHLGDKIFSPASQLSGGEKQRTAVARALYQKAGLLLADEPVSALDGPLAAGVMAALAEHYPTSVIALHDVELALRYSSRMIGIRDGLIVLDEDSHRLNVQDVLPIY</sequence>
<dbReference type="InterPro" id="IPR003593">
    <property type="entry name" value="AAA+_ATPase"/>
</dbReference>
<dbReference type="AlphaFoldDB" id="A0A4V1D903"/>
<organism evidence="4 5">
    <name type="scientific">Hydrocarboniclastica marina</name>
    <dbReference type="NCBI Taxonomy" id="2259620"/>
    <lineage>
        <taxon>Bacteria</taxon>
        <taxon>Pseudomonadati</taxon>
        <taxon>Pseudomonadota</taxon>
        <taxon>Gammaproteobacteria</taxon>
        <taxon>Alteromonadales</taxon>
        <taxon>Alteromonadaceae</taxon>
        <taxon>Hydrocarboniclastica</taxon>
    </lineage>
</organism>
<dbReference type="PANTHER" id="PTHR24220:SF659">
    <property type="entry name" value="TRANSPORTER, PUTATIVE-RELATED"/>
    <property type="match status" value="1"/>
</dbReference>
<dbReference type="OrthoDB" id="5292475at2"/>
<dbReference type="KEGG" id="hmi:soil367_14200"/>
<evidence type="ECO:0000259" key="3">
    <source>
        <dbReference type="PROSITE" id="PS50893"/>
    </source>
</evidence>
<dbReference type="PANTHER" id="PTHR24220">
    <property type="entry name" value="IMPORT ATP-BINDING PROTEIN"/>
    <property type="match status" value="1"/>
</dbReference>
<keyword evidence="5" id="KW-1185">Reference proteome</keyword>
<dbReference type="GO" id="GO:0016887">
    <property type="term" value="F:ATP hydrolysis activity"/>
    <property type="evidence" value="ECO:0007669"/>
    <property type="project" value="InterPro"/>
</dbReference>
<proteinExistence type="predicted"/>
<dbReference type="PROSITE" id="PS50893">
    <property type="entry name" value="ABC_TRANSPORTER_2"/>
    <property type="match status" value="1"/>
</dbReference>
<dbReference type="GO" id="GO:0005524">
    <property type="term" value="F:ATP binding"/>
    <property type="evidence" value="ECO:0007669"/>
    <property type="project" value="UniProtKB-KW"/>
</dbReference>
<evidence type="ECO:0000256" key="2">
    <source>
        <dbReference type="ARBA" id="ARBA00022840"/>
    </source>
</evidence>
<dbReference type="InterPro" id="IPR015854">
    <property type="entry name" value="ABC_transpr_LolD-like"/>
</dbReference>
<dbReference type="Pfam" id="PF00005">
    <property type="entry name" value="ABC_tran"/>
    <property type="match status" value="1"/>
</dbReference>
<dbReference type="RefSeq" id="WP_136549697.1">
    <property type="nucleotide sequence ID" value="NZ_CP031093.1"/>
</dbReference>
<dbReference type="EMBL" id="CP031093">
    <property type="protein sequence ID" value="QCF26990.1"/>
    <property type="molecule type" value="Genomic_DNA"/>
</dbReference>
<dbReference type="GO" id="GO:0005886">
    <property type="term" value="C:plasma membrane"/>
    <property type="evidence" value="ECO:0007669"/>
    <property type="project" value="TreeGrafter"/>
</dbReference>
<evidence type="ECO:0000313" key="4">
    <source>
        <dbReference type="EMBL" id="QCF26990.1"/>
    </source>
</evidence>
<dbReference type="InterPro" id="IPR027417">
    <property type="entry name" value="P-loop_NTPase"/>
</dbReference>
<protein>
    <submittedName>
        <fullName evidence="4">ATP-binding cassette domain-containing protein</fullName>
    </submittedName>
</protein>
<dbReference type="GO" id="GO:0022857">
    <property type="term" value="F:transmembrane transporter activity"/>
    <property type="evidence" value="ECO:0007669"/>
    <property type="project" value="TreeGrafter"/>
</dbReference>
<dbReference type="Gene3D" id="3.40.50.300">
    <property type="entry name" value="P-loop containing nucleotide triphosphate hydrolases"/>
    <property type="match status" value="1"/>
</dbReference>
<name>A0A4V1D903_9ALTE</name>
<evidence type="ECO:0000313" key="5">
    <source>
        <dbReference type="Proteomes" id="UP000298049"/>
    </source>
</evidence>
<dbReference type="SMART" id="SM00382">
    <property type="entry name" value="AAA"/>
    <property type="match status" value="1"/>
</dbReference>
<dbReference type="Proteomes" id="UP000298049">
    <property type="component" value="Chromosome"/>
</dbReference>
<evidence type="ECO:0000256" key="1">
    <source>
        <dbReference type="ARBA" id="ARBA00022741"/>
    </source>
</evidence>
<feature type="domain" description="ABC transporter" evidence="3">
    <location>
        <begin position="4"/>
        <end position="215"/>
    </location>
</feature>
<dbReference type="SUPFAM" id="SSF52540">
    <property type="entry name" value="P-loop containing nucleoside triphosphate hydrolases"/>
    <property type="match status" value="1"/>
</dbReference>
<accession>A0A4V1D903</accession>